<evidence type="ECO:0000313" key="7">
    <source>
        <dbReference type="Proteomes" id="UP000774283"/>
    </source>
</evidence>
<dbReference type="PANTHER" id="PTHR24220:SF86">
    <property type="entry name" value="ABC TRANSPORTER ABCH.1"/>
    <property type="match status" value="1"/>
</dbReference>
<dbReference type="PROSITE" id="PS50893">
    <property type="entry name" value="ABC_TRANSPORTER_2"/>
    <property type="match status" value="1"/>
</dbReference>
<keyword evidence="3 6" id="KW-0067">ATP-binding</keyword>
<accession>A0A9X5FGG4</accession>
<dbReference type="RefSeq" id="WP_168448051.1">
    <property type="nucleotide sequence ID" value="NZ_JAAXOW010000004.1"/>
</dbReference>
<dbReference type="PANTHER" id="PTHR24220">
    <property type="entry name" value="IMPORT ATP-BINDING PROTEIN"/>
    <property type="match status" value="1"/>
</dbReference>
<feature type="domain" description="ABC transporter" evidence="5">
    <location>
        <begin position="5"/>
        <end position="244"/>
    </location>
</feature>
<dbReference type="GO" id="GO:0005886">
    <property type="term" value="C:plasma membrane"/>
    <property type="evidence" value="ECO:0007669"/>
    <property type="project" value="TreeGrafter"/>
</dbReference>
<dbReference type="InterPro" id="IPR003439">
    <property type="entry name" value="ABC_transporter-like_ATP-bd"/>
</dbReference>
<feature type="region of interest" description="Disordered" evidence="4">
    <location>
        <begin position="225"/>
        <end position="246"/>
    </location>
</feature>
<evidence type="ECO:0000256" key="2">
    <source>
        <dbReference type="ARBA" id="ARBA00022741"/>
    </source>
</evidence>
<dbReference type="AlphaFoldDB" id="A0A9X5FGG4"/>
<evidence type="ECO:0000313" key="6">
    <source>
        <dbReference type="EMBL" id="NKX93989.1"/>
    </source>
</evidence>
<dbReference type="InterPro" id="IPR003593">
    <property type="entry name" value="AAA+_ATPase"/>
</dbReference>
<keyword evidence="7" id="KW-1185">Reference proteome</keyword>
<dbReference type="InterPro" id="IPR017911">
    <property type="entry name" value="MacB-like_ATP-bd"/>
</dbReference>
<dbReference type="GO" id="GO:0005524">
    <property type="term" value="F:ATP binding"/>
    <property type="evidence" value="ECO:0007669"/>
    <property type="project" value="UniProtKB-KW"/>
</dbReference>
<reference evidence="6 7" key="1">
    <citation type="submission" date="2020-04" db="EMBL/GenBank/DDBJ databases">
        <title>MicrobeNet Type strains.</title>
        <authorList>
            <person name="Nicholson A.C."/>
        </authorList>
    </citation>
    <scope>NUCLEOTIDE SEQUENCE [LARGE SCALE GENOMIC DNA]</scope>
    <source>
        <strain evidence="6 7">ATCC BAA-789</strain>
    </source>
</reference>
<evidence type="ECO:0000256" key="3">
    <source>
        <dbReference type="ARBA" id="ARBA00022840"/>
    </source>
</evidence>
<sequence>MSTVLELRGVSRVYGEDPTSQVRAVDSVDLVVEQGDLVAIMGASGSGKSTMMNILGCLDVPTAGTYRLDGVDVAMLTENQLAAVRGRRIGFVFQSFNLVPRMTARANVELPMVYAGVRPPERRTRAQAALEIVGLADRAEHEPNALSGGQQQRVAVARALVNAPRLILADEPTGNLDSRSTEEVLDIFGRLNDAGATIVLITHEDEVAARCRRVVHMRDGRIVADDRTDDGLDQPRPRREPAGVAR</sequence>
<organism evidence="6 7">
    <name type="scientific">Sanguibacter hominis ATCC BAA-789</name>
    <dbReference type="NCBI Taxonomy" id="1312740"/>
    <lineage>
        <taxon>Bacteria</taxon>
        <taxon>Bacillati</taxon>
        <taxon>Actinomycetota</taxon>
        <taxon>Actinomycetes</taxon>
        <taxon>Micrococcales</taxon>
        <taxon>Sanguibacteraceae</taxon>
        <taxon>Sanguibacter</taxon>
    </lineage>
</organism>
<evidence type="ECO:0000256" key="4">
    <source>
        <dbReference type="SAM" id="MobiDB-lite"/>
    </source>
</evidence>
<dbReference type="InterPro" id="IPR015854">
    <property type="entry name" value="ABC_transpr_LolD-like"/>
</dbReference>
<dbReference type="Gene3D" id="3.40.50.300">
    <property type="entry name" value="P-loop containing nucleotide triphosphate hydrolases"/>
    <property type="match status" value="1"/>
</dbReference>
<comment type="caution">
    <text evidence="6">The sequence shown here is derived from an EMBL/GenBank/DDBJ whole genome shotgun (WGS) entry which is preliminary data.</text>
</comment>
<dbReference type="SUPFAM" id="SSF52540">
    <property type="entry name" value="P-loop containing nucleoside triphosphate hydrolases"/>
    <property type="match status" value="1"/>
</dbReference>
<dbReference type="GO" id="GO:0098796">
    <property type="term" value="C:membrane protein complex"/>
    <property type="evidence" value="ECO:0007669"/>
    <property type="project" value="UniProtKB-ARBA"/>
</dbReference>
<dbReference type="InterPro" id="IPR017871">
    <property type="entry name" value="ABC_transporter-like_CS"/>
</dbReference>
<dbReference type="PROSITE" id="PS00211">
    <property type="entry name" value="ABC_TRANSPORTER_1"/>
    <property type="match status" value="1"/>
</dbReference>
<dbReference type="InterPro" id="IPR027417">
    <property type="entry name" value="P-loop_NTPase"/>
</dbReference>
<keyword evidence="2" id="KW-0547">Nucleotide-binding</keyword>
<evidence type="ECO:0000256" key="1">
    <source>
        <dbReference type="ARBA" id="ARBA00022448"/>
    </source>
</evidence>
<keyword evidence="1" id="KW-0813">Transport</keyword>
<dbReference type="GO" id="GO:0022857">
    <property type="term" value="F:transmembrane transporter activity"/>
    <property type="evidence" value="ECO:0007669"/>
    <property type="project" value="UniProtKB-ARBA"/>
</dbReference>
<proteinExistence type="predicted"/>
<dbReference type="SMART" id="SM00382">
    <property type="entry name" value="AAA"/>
    <property type="match status" value="1"/>
</dbReference>
<dbReference type="CDD" id="cd03255">
    <property type="entry name" value="ABC_MJ0796_LolCDE_FtsE"/>
    <property type="match status" value="1"/>
</dbReference>
<dbReference type="FunFam" id="3.40.50.300:FF:000032">
    <property type="entry name" value="Export ABC transporter ATP-binding protein"/>
    <property type="match status" value="1"/>
</dbReference>
<name>A0A9X5FGG4_9MICO</name>
<evidence type="ECO:0000259" key="5">
    <source>
        <dbReference type="PROSITE" id="PS50893"/>
    </source>
</evidence>
<gene>
    <name evidence="6" type="ORF">HF995_12040</name>
</gene>
<dbReference type="Pfam" id="PF00005">
    <property type="entry name" value="ABC_tran"/>
    <property type="match status" value="1"/>
</dbReference>
<dbReference type="GO" id="GO:0016887">
    <property type="term" value="F:ATP hydrolysis activity"/>
    <property type="evidence" value="ECO:0007669"/>
    <property type="project" value="InterPro"/>
</dbReference>
<dbReference type="EMBL" id="JAAXOW010000004">
    <property type="protein sequence ID" value="NKX93989.1"/>
    <property type="molecule type" value="Genomic_DNA"/>
</dbReference>
<dbReference type="Proteomes" id="UP000774283">
    <property type="component" value="Unassembled WGS sequence"/>
</dbReference>
<protein>
    <submittedName>
        <fullName evidence="6">ABC transporter ATP-binding protein</fullName>
    </submittedName>
</protein>